<name>A0ABQ2QY47_9ACTN</name>
<protein>
    <submittedName>
        <fullName evidence="2">Uncharacterized protein</fullName>
    </submittedName>
</protein>
<sequence>MAVTPGRPRERAAPPGHAPPAGFHTPGRTLLTGVTPLTGRTLLTGVASPNGLVLLTGPTPS</sequence>
<proteinExistence type="predicted"/>
<feature type="compositionally biased region" description="Low complexity" evidence="1">
    <location>
        <begin position="13"/>
        <end position="22"/>
    </location>
</feature>
<dbReference type="EMBL" id="BMQJ01000009">
    <property type="protein sequence ID" value="GGQ03861.1"/>
    <property type="molecule type" value="Genomic_DNA"/>
</dbReference>
<organism evidence="2 3">
    <name type="scientific">Streptosporangium pseudovulgare</name>
    <dbReference type="NCBI Taxonomy" id="35765"/>
    <lineage>
        <taxon>Bacteria</taxon>
        <taxon>Bacillati</taxon>
        <taxon>Actinomycetota</taxon>
        <taxon>Actinomycetes</taxon>
        <taxon>Streptosporangiales</taxon>
        <taxon>Streptosporangiaceae</taxon>
        <taxon>Streptosporangium</taxon>
    </lineage>
</organism>
<comment type="caution">
    <text evidence="2">The sequence shown here is derived from an EMBL/GenBank/DDBJ whole genome shotgun (WGS) entry which is preliminary data.</text>
</comment>
<accession>A0ABQ2QY47</accession>
<keyword evidence="3" id="KW-1185">Reference proteome</keyword>
<evidence type="ECO:0000313" key="2">
    <source>
        <dbReference type="EMBL" id="GGQ03861.1"/>
    </source>
</evidence>
<evidence type="ECO:0000256" key="1">
    <source>
        <dbReference type="SAM" id="MobiDB-lite"/>
    </source>
</evidence>
<feature type="region of interest" description="Disordered" evidence="1">
    <location>
        <begin position="1"/>
        <end position="31"/>
    </location>
</feature>
<gene>
    <name evidence="2" type="ORF">GCM10010140_37420</name>
</gene>
<dbReference type="Proteomes" id="UP000611554">
    <property type="component" value="Unassembled WGS sequence"/>
</dbReference>
<evidence type="ECO:0000313" key="3">
    <source>
        <dbReference type="Proteomes" id="UP000611554"/>
    </source>
</evidence>
<reference evidence="3" key="1">
    <citation type="journal article" date="2019" name="Int. J. Syst. Evol. Microbiol.">
        <title>The Global Catalogue of Microorganisms (GCM) 10K type strain sequencing project: providing services to taxonomists for standard genome sequencing and annotation.</title>
        <authorList>
            <consortium name="The Broad Institute Genomics Platform"/>
            <consortium name="The Broad Institute Genome Sequencing Center for Infectious Disease"/>
            <person name="Wu L."/>
            <person name="Ma J."/>
        </authorList>
    </citation>
    <scope>NUCLEOTIDE SEQUENCE [LARGE SCALE GENOMIC DNA]</scope>
    <source>
        <strain evidence="3">JCM 3115</strain>
    </source>
</reference>